<evidence type="ECO:0000256" key="2">
    <source>
        <dbReference type="ARBA" id="ARBA00022730"/>
    </source>
</evidence>
<evidence type="ECO:0000313" key="8">
    <source>
        <dbReference type="Proteomes" id="UP000593626"/>
    </source>
</evidence>
<dbReference type="KEGG" id="mcui:G8O30_04585"/>
<evidence type="ECO:0000256" key="3">
    <source>
        <dbReference type="ARBA" id="ARBA00022884"/>
    </source>
</evidence>
<dbReference type="FunFam" id="2.30.310.10:FF:000004">
    <property type="entry name" value="Fibronectin-binding protein A"/>
    <property type="match status" value="1"/>
</dbReference>
<comment type="function">
    <text evidence="5">Key component of the ribosome quality control system (RQC), a ribosome-associated complex that mediates the extraction of incompletely synthesized nascent chains from stalled ribosomes and their subsequent degradation. RqcH recruits Ala-charged tRNA, and with RqcP directs the elongation of stalled nascent chains on 50S ribosomal subunits, leading to non-templated C-terminal alanine extensions (Ala tail). The Ala tail promotes nascent chain degradation. May add between 1 and at least 8 Ala residues. Binds to stalled 50S ribosomal subunits.</text>
</comment>
<dbReference type="HAMAP" id="MF_00844_B">
    <property type="entry name" value="RqcH_B"/>
    <property type="match status" value="1"/>
</dbReference>
<accession>A0A7S8CAM4</accession>
<dbReference type="Gene3D" id="2.30.310.10">
    <property type="entry name" value="ibrinogen binding protein from staphylococcus aureus domain"/>
    <property type="match status" value="1"/>
</dbReference>
<dbReference type="EMBL" id="CP049742">
    <property type="protein sequence ID" value="QPC46288.1"/>
    <property type="molecule type" value="Genomic_DNA"/>
</dbReference>
<dbReference type="PANTHER" id="PTHR15239">
    <property type="entry name" value="NUCLEAR EXPORT MEDIATOR FACTOR NEMF"/>
    <property type="match status" value="1"/>
</dbReference>
<comment type="similarity">
    <text evidence="5">Belongs to the NEMF family.</text>
</comment>
<dbReference type="AlphaFoldDB" id="A0A7S8CAM4"/>
<dbReference type="Pfam" id="PF05670">
    <property type="entry name" value="NFACT-R_1"/>
    <property type="match status" value="1"/>
</dbReference>
<dbReference type="GO" id="GO:0019843">
    <property type="term" value="F:rRNA binding"/>
    <property type="evidence" value="ECO:0007669"/>
    <property type="project" value="UniProtKB-UniRule"/>
</dbReference>
<dbReference type="GO" id="GO:1990112">
    <property type="term" value="C:RQC complex"/>
    <property type="evidence" value="ECO:0007669"/>
    <property type="project" value="TreeGrafter"/>
</dbReference>
<dbReference type="RefSeq" id="WP_239673813.1">
    <property type="nucleotide sequence ID" value="NZ_CP049742.1"/>
</dbReference>
<keyword evidence="4 5" id="KW-0648">Protein biosynthesis</keyword>
<evidence type="ECO:0000256" key="1">
    <source>
        <dbReference type="ARBA" id="ARBA00022555"/>
    </source>
</evidence>
<dbReference type="GO" id="GO:0000049">
    <property type="term" value="F:tRNA binding"/>
    <property type="evidence" value="ECO:0007669"/>
    <property type="project" value="UniProtKB-UniRule"/>
</dbReference>
<comment type="subunit">
    <text evidence="5">Associates with stalled 50S ribosomal subunits. Binds to RqcP.</text>
</comment>
<dbReference type="Pfam" id="PF05833">
    <property type="entry name" value="NFACT_N"/>
    <property type="match status" value="1"/>
</dbReference>
<dbReference type="InterPro" id="IPR051608">
    <property type="entry name" value="RQC_Subunit_NEMF"/>
</dbReference>
<dbReference type="Gene3D" id="3.40.970.40">
    <property type="entry name" value="fibrinogen binding protein from staphylococcus aureus domain like"/>
    <property type="match status" value="1"/>
</dbReference>
<dbReference type="PANTHER" id="PTHR15239:SF6">
    <property type="entry name" value="RIBOSOME QUALITY CONTROL COMPLEX SUBUNIT NEMF"/>
    <property type="match status" value="1"/>
</dbReference>
<dbReference type="GO" id="GO:0043023">
    <property type="term" value="F:ribosomal large subunit binding"/>
    <property type="evidence" value="ECO:0007669"/>
    <property type="project" value="UniProtKB-UniRule"/>
</dbReference>
<dbReference type="Gene3D" id="1.10.8.50">
    <property type="match status" value="1"/>
</dbReference>
<name>A0A7S8CAM4_9BACI</name>
<feature type="domain" description="NFACT RNA-binding" evidence="6">
    <location>
        <begin position="451"/>
        <end position="539"/>
    </location>
</feature>
<dbReference type="GO" id="GO:0072344">
    <property type="term" value="P:rescue of stalled ribosome"/>
    <property type="evidence" value="ECO:0007669"/>
    <property type="project" value="UniProtKB-UniRule"/>
</dbReference>
<evidence type="ECO:0000259" key="6">
    <source>
        <dbReference type="Pfam" id="PF05670"/>
    </source>
</evidence>
<organism evidence="7 8">
    <name type="scientific">Mangrovibacillus cuniculi</name>
    <dbReference type="NCBI Taxonomy" id="2593652"/>
    <lineage>
        <taxon>Bacteria</taxon>
        <taxon>Bacillati</taxon>
        <taxon>Bacillota</taxon>
        <taxon>Bacilli</taxon>
        <taxon>Bacillales</taxon>
        <taxon>Bacillaceae</taxon>
        <taxon>Mangrovibacillus</taxon>
    </lineage>
</organism>
<keyword evidence="8" id="KW-1185">Reference proteome</keyword>
<reference evidence="7 8" key="1">
    <citation type="submission" date="2019-07" db="EMBL/GenBank/DDBJ databases">
        <title>Genome sequence of 2 isolates from Red Sea Mangroves.</title>
        <authorList>
            <person name="Sefrji F."/>
            <person name="Michoud G."/>
            <person name="Merlino G."/>
            <person name="Daffonchio D."/>
        </authorList>
    </citation>
    <scope>NUCLEOTIDE SEQUENCE [LARGE SCALE GENOMIC DNA]</scope>
    <source>
        <strain evidence="7 8">R1DC41</strain>
    </source>
</reference>
<proteinExistence type="inferred from homology"/>
<keyword evidence="3 5" id="KW-0694">RNA-binding</keyword>
<keyword evidence="2 5" id="KW-0699">rRNA-binding</keyword>
<dbReference type="InterPro" id="IPR008532">
    <property type="entry name" value="NFACT_RNA-bd"/>
</dbReference>
<evidence type="ECO:0000256" key="4">
    <source>
        <dbReference type="ARBA" id="ARBA00022917"/>
    </source>
</evidence>
<keyword evidence="1 5" id="KW-0820">tRNA-binding</keyword>
<gene>
    <name evidence="5" type="primary">rqcH</name>
    <name evidence="7" type="ORF">G8O30_04585</name>
</gene>
<dbReference type="InterPro" id="IPR043682">
    <property type="entry name" value="RqcH_bacterial"/>
</dbReference>
<evidence type="ECO:0000256" key="5">
    <source>
        <dbReference type="HAMAP-Rule" id="MF_00844"/>
    </source>
</evidence>
<sequence>MAFDGLFTYSMTNELNESIAGARIHKIHQPYSNEMILHIRGKGKTHKLLLSAHSMYARVQLTEETYENPSEPPMFCMLMRKHLEGYVIEGIRQYKRDRIMIMDIKGRNEIGDPAPKQVWIEIMGRHSNIVLVDPAKNTIIDSIKHLSYAVNSHRAVMPGFEYVLPPEQNKLDPFYVEENDILRSIDWNSGKIDQQLVKNFSGLSPLVAKEVIKRTGLPTKSTLPPTFTKVMEQIKETPIPTLIEAEGKEFFSILSLTHKNGSELTFPSLSNLLDRFYFGKAERERVKQHALDVERLIRNEWEKNKNKLVKLEKTLDDAQAADKYQKLGELLTANLYMVQRGMDKVEVVDYYDPDGNTVEISLDPRLTPSENAQRLFSKYQKAKNAIIVVLEQIEKTKHEVDYFEQLIQQLESASPRDIEEIREELMEGGYIRARQGKQKKQKPTKPVLEEYKSTTGVTILAGKNNKQNDFLTNRVAKRDDIWLHTKDIPGSHVVIQSTEPDDTTLMEAANIAAFYSKAKESSSVPVDFTAVRHVKKPSGAKPGFVIYDNQQTLYVTPNADLIRELYVGKKM</sequence>
<dbReference type="Proteomes" id="UP000593626">
    <property type="component" value="Chromosome"/>
</dbReference>
<evidence type="ECO:0000313" key="7">
    <source>
        <dbReference type="EMBL" id="QPC46288.1"/>
    </source>
</evidence>
<protein>
    <recommendedName>
        <fullName evidence="5">Rqc2 homolog RqcH</fullName>
        <shortName evidence="5">RqcH</shortName>
    </recommendedName>
</protein>